<organism evidence="1 2">
    <name type="scientific">candidate division KSB3 bacterium</name>
    <dbReference type="NCBI Taxonomy" id="2044937"/>
    <lineage>
        <taxon>Bacteria</taxon>
        <taxon>candidate division KSB3</taxon>
    </lineage>
</organism>
<proteinExistence type="predicted"/>
<dbReference type="Gene3D" id="3.40.50.720">
    <property type="entry name" value="NAD(P)-binding Rossmann-like Domain"/>
    <property type="match status" value="1"/>
</dbReference>
<dbReference type="EMBL" id="WJJP01000553">
    <property type="protein sequence ID" value="MBD3326271.1"/>
    <property type="molecule type" value="Genomic_DNA"/>
</dbReference>
<protein>
    <submittedName>
        <fullName evidence="1">Shikimate dehydrogenase</fullName>
    </submittedName>
</protein>
<sequence length="319" mass="35744">MEERTYTPAQIPTMYFIGVTTAKSSIMKIFPHWAEYLQLGECQLVGLDFQLHDKLINYREAVRFIKHDPLSLGALVTTHKIDLLAACKDLFEELDPYAQTMDEVSSISKRDGKLVGHAKDPISSALALEAFLPDNYWAETGAEIFLMGAGGSTIALTAYLMQARHGKNRPSNILISNRSTPRLREIERIHQELQHQMPVEYIHAPVPEKNDAVVSGLAPYSVVVNATGLGKDAPGSPLTDAAVFPEHGIAWDFNYRGELLFLDQARAQQQQRQLQIEDGWIYFLHGWTQVIAEVFHVDIPTEGPVFEELSTIAAAFQQR</sequence>
<dbReference type="InterPro" id="IPR036291">
    <property type="entry name" value="NAD(P)-bd_dom_sf"/>
</dbReference>
<gene>
    <name evidence="1" type="ORF">GF339_16925</name>
</gene>
<accession>A0A9D5JYG4</accession>
<name>A0A9D5JYG4_9BACT</name>
<dbReference type="AlphaFoldDB" id="A0A9D5JYG4"/>
<comment type="caution">
    <text evidence="1">The sequence shown here is derived from an EMBL/GenBank/DDBJ whole genome shotgun (WGS) entry which is preliminary data.</text>
</comment>
<dbReference type="SUPFAM" id="SSF51735">
    <property type="entry name" value="NAD(P)-binding Rossmann-fold domains"/>
    <property type="match status" value="1"/>
</dbReference>
<evidence type="ECO:0000313" key="1">
    <source>
        <dbReference type="EMBL" id="MBD3326271.1"/>
    </source>
</evidence>
<reference evidence="1" key="1">
    <citation type="submission" date="2019-11" db="EMBL/GenBank/DDBJ databases">
        <title>Microbial mats filling the niche in hypersaline microbial mats.</title>
        <authorList>
            <person name="Wong H.L."/>
            <person name="Macleod F.I."/>
            <person name="White R.A. III"/>
            <person name="Burns B.P."/>
        </authorList>
    </citation>
    <scope>NUCLEOTIDE SEQUENCE</scope>
    <source>
        <strain evidence="1">Rbin_158</strain>
    </source>
</reference>
<dbReference type="Proteomes" id="UP000649604">
    <property type="component" value="Unassembled WGS sequence"/>
</dbReference>
<evidence type="ECO:0000313" key="2">
    <source>
        <dbReference type="Proteomes" id="UP000649604"/>
    </source>
</evidence>